<accession>J0CZC5</accession>
<dbReference type="KEGG" id="adl:AURDEDRAFT_173932"/>
<protein>
    <recommendedName>
        <fullName evidence="3">F-box domain-containing protein</fullName>
    </recommendedName>
</protein>
<dbReference type="Proteomes" id="UP000006514">
    <property type="component" value="Unassembled WGS sequence"/>
</dbReference>
<keyword evidence="2" id="KW-1185">Reference proteome</keyword>
<dbReference type="AlphaFoldDB" id="J0CZC5"/>
<reference evidence="2" key="1">
    <citation type="journal article" date="2012" name="Science">
        <title>The Paleozoic origin of enzymatic lignin decomposition reconstructed from 31 fungal genomes.</title>
        <authorList>
            <person name="Floudas D."/>
            <person name="Binder M."/>
            <person name="Riley R."/>
            <person name="Barry K."/>
            <person name="Blanchette R.A."/>
            <person name="Henrissat B."/>
            <person name="Martinez A.T."/>
            <person name="Otillar R."/>
            <person name="Spatafora J.W."/>
            <person name="Yadav J.S."/>
            <person name="Aerts A."/>
            <person name="Benoit I."/>
            <person name="Boyd A."/>
            <person name="Carlson A."/>
            <person name="Copeland A."/>
            <person name="Coutinho P.M."/>
            <person name="de Vries R.P."/>
            <person name="Ferreira P."/>
            <person name="Findley K."/>
            <person name="Foster B."/>
            <person name="Gaskell J."/>
            <person name="Glotzer D."/>
            <person name="Gorecki P."/>
            <person name="Heitman J."/>
            <person name="Hesse C."/>
            <person name="Hori C."/>
            <person name="Igarashi K."/>
            <person name="Jurgens J.A."/>
            <person name="Kallen N."/>
            <person name="Kersten P."/>
            <person name="Kohler A."/>
            <person name="Kuees U."/>
            <person name="Kumar T.K.A."/>
            <person name="Kuo A."/>
            <person name="LaButti K."/>
            <person name="Larrondo L.F."/>
            <person name="Lindquist E."/>
            <person name="Ling A."/>
            <person name="Lombard V."/>
            <person name="Lucas S."/>
            <person name="Lundell T."/>
            <person name="Martin R."/>
            <person name="McLaughlin D.J."/>
            <person name="Morgenstern I."/>
            <person name="Morin E."/>
            <person name="Murat C."/>
            <person name="Nagy L.G."/>
            <person name="Nolan M."/>
            <person name="Ohm R.A."/>
            <person name="Patyshakuliyeva A."/>
            <person name="Rokas A."/>
            <person name="Ruiz-Duenas F.J."/>
            <person name="Sabat G."/>
            <person name="Salamov A."/>
            <person name="Samejima M."/>
            <person name="Schmutz J."/>
            <person name="Slot J.C."/>
            <person name="St John F."/>
            <person name="Stenlid J."/>
            <person name="Sun H."/>
            <person name="Sun S."/>
            <person name="Syed K."/>
            <person name="Tsang A."/>
            <person name="Wiebenga A."/>
            <person name="Young D."/>
            <person name="Pisabarro A."/>
            <person name="Eastwood D.C."/>
            <person name="Martin F."/>
            <person name="Cullen D."/>
            <person name="Grigoriev I.V."/>
            <person name="Hibbett D.S."/>
        </authorList>
    </citation>
    <scope>NUCLEOTIDE SEQUENCE [LARGE SCALE GENOMIC DNA]</scope>
    <source>
        <strain evidence="2">TFB10046</strain>
    </source>
</reference>
<evidence type="ECO:0008006" key="3">
    <source>
        <dbReference type="Google" id="ProtNLM"/>
    </source>
</evidence>
<proteinExistence type="predicted"/>
<sequence>MPRNALPVEVEEMVVDAFAQDACSLRICSLVSRSWRPRALSYLFRCIQIHDEKTTISSLGTTRVYGMLLFLRLQEEQPHLLRFLRQLELYSEPRRQFRHSAETKALIEFVGDLSLPLPARVETLYCFGDAPWNHSFNGLSVRLPCLRRIWMEELATVIMPSGALTNVTHLDVGLDAWVRVVYHDFPEDDDAQLPLRQLTVRILAAGSESFWYTPHYLSRIQQRSPVLERIDVIQTLGDSNNLDDNSISEFMSTTSKIRHLIHTLDLQLAAWPNVDPDRFNEFLRHFAGLRSLRFVVPVSRIGRTVLPPLNGLLSLECLDIAFTDVDPESHLPWLAKFCDWAGLDAALLSKSTPCFASLRITLAVLPKSTLDEETVSDLFSSLVPLLHKRGMLETGLTH</sequence>
<dbReference type="InParanoid" id="J0CZC5"/>
<name>J0CZC5_AURST</name>
<evidence type="ECO:0000313" key="1">
    <source>
        <dbReference type="EMBL" id="EJD36981.1"/>
    </source>
</evidence>
<evidence type="ECO:0000313" key="2">
    <source>
        <dbReference type="Proteomes" id="UP000006514"/>
    </source>
</evidence>
<dbReference type="OrthoDB" id="2788229at2759"/>
<organism evidence="1 2">
    <name type="scientific">Auricularia subglabra (strain TFB-10046 / SS5)</name>
    <name type="common">White-rot fungus</name>
    <name type="synonym">Auricularia delicata (strain TFB10046)</name>
    <dbReference type="NCBI Taxonomy" id="717982"/>
    <lineage>
        <taxon>Eukaryota</taxon>
        <taxon>Fungi</taxon>
        <taxon>Dikarya</taxon>
        <taxon>Basidiomycota</taxon>
        <taxon>Agaricomycotina</taxon>
        <taxon>Agaricomycetes</taxon>
        <taxon>Auriculariales</taxon>
        <taxon>Auriculariaceae</taxon>
        <taxon>Auricularia</taxon>
    </lineage>
</organism>
<gene>
    <name evidence="1" type="ORF">AURDEDRAFT_173932</name>
</gene>
<dbReference type="EMBL" id="JH687849">
    <property type="protein sequence ID" value="EJD36981.1"/>
    <property type="molecule type" value="Genomic_DNA"/>
</dbReference>